<keyword evidence="7" id="KW-0812">Transmembrane</keyword>
<name>A0A0R1HNI5_9LACO</name>
<feature type="transmembrane region" description="Helical" evidence="7">
    <location>
        <begin position="7"/>
        <end position="27"/>
    </location>
</feature>
<dbReference type="RefSeq" id="WP_056942256.1">
    <property type="nucleotide sequence ID" value="NZ_AZCX01000003.1"/>
</dbReference>
<evidence type="ECO:0000313" key="8">
    <source>
        <dbReference type="EMBL" id="KRK48414.1"/>
    </source>
</evidence>
<reference evidence="8 9" key="1">
    <citation type="journal article" date="2015" name="Genome Announc.">
        <title>Expanding the biotechnology potential of lactobacilli through comparative genomics of 213 strains and associated genera.</title>
        <authorList>
            <person name="Sun Z."/>
            <person name="Harris H.M."/>
            <person name="McCann A."/>
            <person name="Guo C."/>
            <person name="Argimon S."/>
            <person name="Zhang W."/>
            <person name="Yang X."/>
            <person name="Jeffery I.B."/>
            <person name="Cooney J.C."/>
            <person name="Kagawa T.F."/>
            <person name="Liu W."/>
            <person name="Song Y."/>
            <person name="Salvetti E."/>
            <person name="Wrobel A."/>
            <person name="Rasinkangas P."/>
            <person name="Parkhill J."/>
            <person name="Rea M.C."/>
            <person name="O'Sullivan O."/>
            <person name="Ritari J."/>
            <person name="Douillard F.P."/>
            <person name="Paul Ross R."/>
            <person name="Yang R."/>
            <person name="Briner A.E."/>
            <person name="Felis G.E."/>
            <person name="de Vos W.M."/>
            <person name="Barrangou R."/>
            <person name="Klaenhammer T.R."/>
            <person name="Caufield P.W."/>
            <person name="Cui Y."/>
            <person name="Zhang H."/>
            <person name="O'Toole P.W."/>
        </authorList>
    </citation>
    <scope>NUCLEOTIDE SEQUENCE [LARGE SCALE GENOMIC DNA]</scope>
    <source>
        <strain evidence="8 9">JCM 15530</strain>
    </source>
</reference>
<dbReference type="STRING" id="1302272.FC96_GL001516"/>
<dbReference type="InterPro" id="IPR004872">
    <property type="entry name" value="Lipoprotein_NlpA"/>
</dbReference>
<sequence>MRRNTKWLIGLGVIVVLFAGIFTVSRLNSSKSTNGVKTETVGVAPGPYGDMAKNVIGPLLKKKGYEVKIKEFNDYIQPNKALNSGEIDANLFQHTVYLQTFSQQNHLKLTALDKVPTLGMGIYSKTVKSLKTLKNGATVSLANDPSNLARSLQLLAANKLITLKSGINVATASLADVAKNPKNLKFKTLDAAQLPQSRSNVDLALIPGNFSWNANIKPTSALAMEDLKPDYLNVFVVKSSNKNSDFAKAVKSVLTSQAFKDAIAKSEFKDFQKPASWR</sequence>
<evidence type="ECO:0000256" key="1">
    <source>
        <dbReference type="ARBA" id="ARBA00004635"/>
    </source>
</evidence>
<dbReference type="PANTHER" id="PTHR30429:SF0">
    <property type="entry name" value="METHIONINE-BINDING LIPOPROTEIN METQ"/>
    <property type="match status" value="1"/>
</dbReference>
<keyword evidence="5 6" id="KW-0449">Lipoprotein</keyword>
<dbReference type="PANTHER" id="PTHR30429">
    <property type="entry name" value="D-METHIONINE-BINDING LIPOPROTEIN METQ"/>
    <property type="match status" value="1"/>
</dbReference>
<dbReference type="AlphaFoldDB" id="A0A0R1HNI5"/>
<keyword evidence="7" id="KW-1133">Transmembrane helix</keyword>
<proteinExistence type="inferred from homology"/>
<keyword evidence="2" id="KW-0732">Signal</keyword>
<dbReference type="PATRIC" id="fig|1302272.5.peg.1533"/>
<dbReference type="Gene3D" id="3.40.190.10">
    <property type="entry name" value="Periplasmic binding protein-like II"/>
    <property type="match status" value="2"/>
</dbReference>
<keyword evidence="9" id="KW-1185">Reference proteome</keyword>
<evidence type="ECO:0000256" key="5">
    <source>
        <dbReference type="ARBA" id="ARBA00023288"/>
    </source>
</evidence>
<dbReference type="PIRSF" id="PIRSF002854">
    <property type="entry name" value="MetQ"/>
    <property type="match status" value="1"/>
</dbReference>
<dbReference type="Proteomes" id="UP000050911">
    <property type="component" value="Unassembled WGS sequence"/>
</dbReference>
<dbReference type="EMBL" id="AZCX01000003">
    <property type="protein sequence ID" value="KRK48414.1"/>
    <property type="molecule type" value="Genomic_DNA"/>
</dbReference>
<evidence type="ECO:0000313" key="9">
    <source>
        <dbReference type="Proteomes" id="UP000050911"/>
    </source>
</evidence>
<evidence type="ECO:0000256" key="7">
    <source>
        <dbReference type="SAM" id="Phobius"/>
    </source>
</evidence>
<evidence type="ECO:0000256" key="6">
    <source>
        <dbReference type="PIRNR" id="PIRNR002854"/>
    </source>
</evidence>
<comment type="similarity">
    <text evidence="6">Belongs to the nlpA lipoprotein family.</text>
</comment>
<protein>
    <recommendedName>
        <fullName evidence="6">Lipoprotein</fullName>
    </recommendedName>
</protein>
<organism evidence="8 9">
    <name type="scientific">Secundilactobacillus kimchicus JCM 15530</name>
    <dbReference type="NCBI Taxonomy" id="1302272"/>
    <lineage>
        <taxon>Bacteria</taxon>
        <taxon>Bacillati</taxon>
        <taxon>Bacillota</taxon>
        <taxon>Bacilli</taxon>
        <taxon>Lactobacillales</taxon>
        <taxon>Lactobacillaceae</taxon>
        <taxon>Secundilactobacillus</taxon>
    </lineage>
</organism>
<comment type="caution">
    <text evidence="8">The sequence shown here is derived from an EMBL/GenBank/DDBJ whole genome shotgun (WGS) entry which is preliminary data.</text>
</comment>
<accession>A0A0R1HNI5</accession>
<keyword evidence="3 7" id="KW-0472">Membrane</keyword>
<comment type="subcellular location">
    <subcellularLocation>
        <location evidence="1">Membrane</location>
        <topology evidence="1">Lipid-anchor</topology>
    </subcellularLocation>
</comment>
<dbReference type="GO" id="GO:0016020">
    <property type="term" value="C:membrane"/>
    <property type="evidence" value="ECO:0007669"/>
    <property type="project" value="UniProtKB-SubCell"/>
</dbReference>
<evidence type="ECO:0000256" key="3">
    <source>
        <dbReference type="ARBA" id="ARBA00023136"/>
    </source>
</evidence>
<dbReference type="Pfam" id="PF03180">
    <property type="entry name" value="Lipoprotein_9"/>
    <property type="match status" value="1"/>
</dbReference>
<keyword evidence="4" id="KW-0564">Palmitate</keyword>
<gene>
    <name evidence="8" type="ORF">FC96_GL001516</name>
</gene>
<dbReference type="SUPFAM" id="SSF53850">
    <property type="entry name" value="Periplasmic binding protein-like II"/>
    <property type="match status" value="1"/>
</dbReference>
<dbReference type="OrthoDB" id="9812878at2"/>
<evidence type="ECO:0000256" key="2">
    <source>
        <dbReference type="ARBA" id="ARBA00022729"/>
    </source>
</evidence>
<evidence type="ECO:0000256" key="4">
    <source>
        <dbReference type="ARBA" id="ARBA00023139"/>
    </source>
</evidence>